<dbReference type="InterPro" id="IPR025966">
    <property type="entry name" value="OppC_N"/>
</dbReference>
<comment type="similarity">
    <text evidence="5">Belongs to the binding-protein-dependent transport system permease family.</text>
</comment>
<evidence type="ECO:0000259" key="6">
    <source>
        <dbReference type="PROSITE" id="PS50928"/>
    </source>
</evidence>
<dbReference type="InterPro" id="IPR035906">
    <property type="entry name" value="MetI-like_sf"/>
</dbReference>
<dbReference type="AlphaFoldDB" id="A0A7C4ESV2"/>
<dbReference type="Pfam" id="PF00528">
    <property type="entry name" value="BPD_transp_1"/>
    <property type="match status" value="1"/>
</dbReference>
<keyword evidence="5" id="KW-0813">Transport</keyword>
<gene>
    <name evidence="7" type="ORF">ENV54_07295</name>
</gene>
<evidence type="ECO:0000256" key="2">
    <source>
        <dbReference type="ARBA" id="ARBA00022692"/>
    </source>
</evidence>
<reference evidence="7" key="1">
    <citation type="journal article" date="2020" name="mSystems">
        <title>Genome- and Community-Level Interaction Insights into Carbon Utilization and Element Cycling Functions of Hydrothermarchaeota in Hydrothermal Sediment.</title>
        <authorList>
            <person name="Zhou Z."/>
            <person name="Liu Y."/>
            <person name="Xu W."/>
            <person name="Pan J."/>
            <person name="Luo Z.H."/>
            <person name="Li M."/>
        </authorList>
    </citation>
    <scope>NUCLEOTIDE SEQUENCE [LARGE SCALE GENOMIC DNA]</scope>
    <source>
        <strain evidence="7">SpSt-769</strain>
    </source>
</reference>
<dbReference type="PANTHER" id="PTHR43839">
    <property type="entry name" value="OPPC IN A BINDING PROTEIN-DEPENDENT TRANSPORT SYSTEM"/>
    <property type="match status" value="1"/>
</dbReference>
<feature type="transmembrane region" description="Helical" evidence="5">
    <location>
        <begin position="333"/>
        <end position="355"/>
    </location>
</feature>
<name>A0A7C4ESV2_9BACT</name>
<evidence type="ECO:0000256" key="1">
    <source>
        <dbReference type="ARBA" id="ARBA00004651"/>
    </source>
</evidence>
<evidence type="ECO:0000256" key="4">
    <source>
        <dbReference type="ARBA" id="ARBA00023136"/>
    </source>
</evidence>
<feature type="transmembrane region" description="Helical" evidence="5">
    <location>
        <begin position="162"/>
        <end position="184"/>
    </location>
</feature>
<evidence type="ECO:0000313" key="7">
    <source>
        <dbReference type="EMBL" id="HGH61085.1"/>
    </source>
</evidence>
<evidence type="ECO:0000256" key="5">
    <source>
        <dbReference type="RuleBase" id="RU363032"/>
    </source>
</evidence>
<dbReference type="EMBL" id="DTGT01000228">
    <property type="protein sequence ID" value="HGH61085.1"/>
    <property type="molecule type" value="Genomic_DNA"/>
</dbReference>
<dbReference type="CDD" id="cd06261">
    <property type="entry name" value="TM_PBP2"/>
    <property type="match status" value="1"/>
</dbReference>
<protein>
    <submittedName>
        <fullName evidence="7">ABC transporter permease</fullName>
    </submittedName>
</protein>
<dbReference type="PANTHER" id="PTHR43839:SF3">
    <property type="entry name" value="OLIGOPEPTIDE ABC TRANSPORTER, PERMEASE PROTEIN"/>
    <property type="match status" value="1"/>
</dbReference>
<sequence>MKTDPQKEERYLNASTRQLVWWAYKKHFLAMVGLIAICGLYFSAIFCEFLAPYDKDTRHFEHVYAPPSKIRVIDHEGRWRWPFVFGTVMDIDMETQAIRYVECPDIVHPIELWVRGDSYYFWGLWRTNIHLFGVRKPGKIFLFGTDRMGRDMFSRCLYGSRISLSIGMLGVMLSLGLGLLFGGISGYFGGISDGIIQRVIEIIRCFPSIPLWMGLSAAMPPHWPSLKVYFVITLIISLIGWTDLARMVRGKLMALREEEFVLAARFAGAGHFRIIFRHLLPSFTSHIIVTVTLAIPSMILAETALSFLGIGLRPPITSLGVLLKEAQNVTTIALYPWLLIPVAFVIATVLAFNFVGDGLRDAVDPYSR</sequence>
<dbReference type="Gene3D" id="1.10.3720.10">
    <property type="entry name" value="MetI-like"/>
    <property type="match status" value="1"/>
</dbReference>
<dbReference type="GO" id="GO:0055085">
    <property type="term" value="P:transmembrane transport"/>
    <property type="evidence" value="ECO:0007669"/>
    <property type="project" value="InterPro"/>
</dbReference>
<dbReference type="InterPro" id="IPR000515">
    <property type="entry name" value="MetI-like"/>
</dbReference>
<organism evidence="7">
    <name type="scientific">Desulfomonile tiedjei</name>
    <dbReference type="NCBI Taxonomy" id="2358"/>
    <lineage>
        <taxon>Bacteria</taxon>
        <taxon>Pseudomonadati</taxon>
        <taxon>Thermodesulfobacteriota</taxon>
        <taxon>Desulfomonilia</taxon>
        <taxon>Desulfomonilales</taxon>
        <taxon>Desulfomonilaceae</taxon>
        <taxon>Desulfomonile</taxon>
    </lineage>
</organism>
<keyword evidence="2 5" id="KW-0812">Transmembrane</keyword>
<dbReference type="SUPFAM" id="SSF161098">
    <property type="entry name" value="MetI-like"/>
    <property type="match status" value="1"/>
</dbReference>
<keyword evidence="3 5" id="KW-1133">Transmembrane helix</keyword>
<dbReference type="PROSITE" id="PS50928">
    <property type="entry name" value="ABC_TM1"/>
    <property type="match status" value="1"/>
</dbReference>
<proteinExistence type="inferred from homology"/>
<feature type="domain" description="ABC transmembrane type-1" evidence="6">
    <location>
        <begin position="160"/>
        <end position="356"/>
    </location>
</feature>
<feature type="transmembrane region" description="Helical" evidence="5">
    <location>
        <begin position="286"/>
        <end position="312"/>
    </location>
</feature>
<comment type="subcellular location">
    <subcellularLocation>
        <location evidence="1 5">Cell membrane</location>
        <topology evidence="1 5">Multi-pass membrane protein</topology>
    </subcellularLocation>
</comment>
<accession>A0A7C4ESV2</accession>
<keyword evidence="4 5" id="KW-0472">Membrane</keyword>
<feature type="transmembrane region" description="Helical" evidence="5">
    <location>
        <begin position="228"/>
        <end position="248"/>
    </location>
</feature>
<dbReference type="Pfam" id="PF12911">
    <property type="entry name" value="OppC_N"/>
    <property type="match status" value="1"/>
</dbReference>
<comment type="caution">
    <text evidence="7">The sequence shown here is derived from an EMBL/GenBank/DDBJ whole genome shotgun (WGS) entry which is preliminary data.</text>
</comment>
<evidence type="ECO:0000256" key="3">
    <source>
        <dbReference type="ARBA" id="ARBA00022989"/>
    </source>
</evidence>
<feature type="transmembrane region" description="Helical" evidence="5">
    <location>
        <begin position="28"/>
        <end position="51"/>
    </location>
</feature>
<dbReference type="GO" id="GO:0005886">
    <property type="term" value="C:plasma membrane"/>
    <property type="evidence" value="ECO:0007669"/>
    <property type="project" value="UniProtKB-SubCell"/>
</dbReference>